<dbReference type="PANTHER" id="PTHR10091">
    <property type="entry name" value="ALDOSE-1-EPIMERASE"/>
    <property type="match status" value="1"/>
</dbReference>
<dbReference type="CDD" id="cd09022">
    <property type="entry name" value="Aldose_epim_Ec_YihR"/>
    <property type="match status" value="1"/>
</dbReference>
<dbReference type="AlphaFoldDB" id="A0A087AKA3"/>
<dbReference type="Pfam" id="PF01263">
    <property type="entry name" value="Aldose_epim"/>
    <property type="match status" value="1"/>
</dbReference>
<dbReference type="InterPro" id="IPR037480">
    <property type="entry name" value="YihR-like"/>
</dbReference>
<gene>
    <name evidence="1" type="ORF">BGLCM_0794</name>
</gene>
<protein>
    <submittedName>
        <fullName evidence="1">Aldose 1-epimerase</fullName>
    </submittedName>
</protein>
<name>A0A087AKA3_9BIFI</name>
<sequence length="325" mass="35487">MTSTQSSCSCSLPPRTGQQYSIRHGDYAAVVTQLGATLRALTYQGEDVIESTGADDIVSCCQGQLLVPFPNRIANATYEFDGCEYVLPIDEHERHTAIHGYGYRAFWTLIDLREDEVTLQWRVPNMEGYPFDLVVNTTYRLDDDGIHIRVCATNHGQNTAPWALGIHPWISNGKHHYGDAIDADNAACTLQIPAASHVCVDNNLIPTGVESVDGTKFDFREGLALTQQPYDDALTDVAHDESGWTSALFTRPDGMVVRVAGDETITSFQVCTGTGFPPPKHPAGVAIEPQTAYANAFNTKRDLIAIEAGQTSETNMLISVVHGLD</sequence>
<dbReference type="InterPro" id="IPR014718">
    <property type="entry name" value="GH-type_carb-bd"/>
</dbReference>
<proteinExistence type="predicted"/>
<accession>A0A087AKA3</accession>
<dbReference type="GO" id="GO:0006006">
    <property type="term" value="P:glucose metabolic process"/>
    <property type="evidence" value="ECO:0007669"/>
    <property type="project" value="TreeGrafter"/>
</dbReference>
<comment type="caution">
    <text evidence="1">The sequence shown here is derived from an EMBL/GenBank/DDBJ whole genome shotgun (WGS) entry which is preliminary data.</text>
</comment>
<dbReference type="InterPro" id="IPR008183">
    <property type="entry name" value="Aldose_1/G6P_1-epimerase"/>
</dbReference>
<dbReference type="Proteomes" id="UP000029074">
    <property type="component" value="Unassembled WGS sequence"/>
</dbReference>
<keyword evidence="2" id="KW-1185">Reference proteome</keyword>
<reference evidence="1 2" key="1">
    <citation type="submission" date="2014-03" db="EMBL/GenBank/DDBJ databases">
        <title>Genomics of Bifidobacteria.</title>
        <authorList>
            <person name="Ventura M."/>
            <person name="Milani C."/>
            <person name="Lugli G.A."/>
        </authorList>
    </citation>
    <scope>NUCLEOTIDE SEQUENCE [LARGE SCALE GENOMIC DNA]</scope>
    <source>
        <strain evidence="1 2">LMG 11596</strain>
    </source>
</reference>
<dbReference type="InterPro" id="IPR011013">
    <property type="entry name" value="Gal_mutarotase_sf_dom"/>
</dbReference>
<dbReference type="Gene3D" id="2.70.98.10">
    <property type="match status" value="1"/>
</dbReference>
<evidence type="ECO:0000313" key="1">
    <source>
        <dbReference type="EMBL" id="KFI59203.1"/>
    </source>
</evidence>
<evidence type="ECO:0000313" key="2">
    <source>
        <dbReference type="Proteomes" id="UP000029074"/>
    </source>
</evidence>
<dbReference type="SUPFAM" id="SSF74650">
    <property type="entry name" value="Galactose mutarotase-like"/>
    <property type="match status" value="1"/>
</dbReference>
<dbReference type="PANTHER" id="PTHR10091:SF0">
    <property type="entry name" value="GALACTOSE MUTAROTASE"/>
    <property type="match status" value="1"/>
</dbReference>
<dbReference type="EMBL" id="JGYW01000004">
    <property type="protein sequence ID" value="KFI59203.1"/>
    <property type="molecule type" value="Genomic_DNA"/>
</dbReference>
<dbReference type="GO" id="GO:0033499">
    <property type="term" value="P:galactose catabolic process via UDP-galactose, Leloir pathway"/>
    <property type="evidence" value="ECO:0007669"/>
    <property type="project" value="TreeGrafter"/>
</dbReference>
<dbReference type="GO" id="GO:0030246">
    <property type="term" value="F:carbohydrate binding"/>
    <property type="evidence" value="ECO:0007669"/>
    <property type="project" value="InterPro"/>
</dbReference>
<dbReference type="RefSeq" id="WP_044084805.1">
    <property type="nucleotide sequence ID" value="NZ_ABXB03000001.1"/>
</dbReference>
<dbReference type="GO" id="GO:0004034">
    <property type="term" value="F:aldose 1-epimerase activity"/>
    <property type="evidence" value="ECO:0007669"/>
    <property type="project" value="TreeGrafter"/>
</dbReference>
<organism evidence="1 2">
    <name type="scientific">Bifidobacterium gallicum DSM 20093 = LMG 11596</name>
    <dbReference type="NCBI Taxonomy" id="561180"/>
    <lineage>
        <taxon>Bacteria</taxon>
        <taxon>Bacillati</taxon>
        <taxon>Actinomycetota</taxon>
        <taxon>Actinomycetes</taxon>
        <taxon>Bifidobacteriales</taxon>
        <taxon>Bifidobacteriaceae</taxon>
        <taxon>Bifidobacterium</taxon>
    </lineage>
</organism>
<dbReference type="OrthoDB" id="4739604at2"/>